<keyword evidence="2 4" id="KW-0732">Signal</keyword>
<dbReference type="SUPFAM" id="SSF53850">
    <property type="entry name" value="Periplasmic binding protein-like II"/>
    <property type="match status" value="1"/>
</dbReference>
<organism evidence="6 7">
    <name type="scientific">Desulfovibrio gilichinskyi</name>
    <dbReference type="NCBI Taxonomy" id="1519643"/>
    <lineage>
        <taxon>Bacteria</taxon>
        <taxon>Pseudomonadati</taxon>
        <taxon>Thermodesulfobacteriota</taxon>
        <taxon>Desulfovibrionia</taxon>
        <taxon>Desulfovibrionales</taxon>
        <taxon>Desulfovibrionaceae</taxon>
        <taxon>Desulfovibrio</taxon>
    </lineage>
</organism>
<evidence type="ECO:0000313" key="6">
    <source>
        <dbReference type="EMBL" id="SMF02326.1"/>
    </source>
</evidence>
<dbReference type="AlphaFoldDB" id="A0A1X7CT13"/>
<comment type="subcellular location">
    <subcellularLocation>
        <location evidence="1">Cell outer membrane</location>
        <topology evidence="1">Peripheral membrane protein</topology>
    </subcellularLocation>
</comment>
<evidence type="ECO:0000256" key="3">
    <source>
        <dbReference type="ARBA" id="ARBA00023237"/>
    </source>
</evidence>
<dbReference type="GO" id="GO:0009253">
    <property type="term" value="P:peptidoglycan catabolic process"/>
    <property type="evidence" value="ECO:0007669"/>
    <property type="project" value="TreeGrafter"/>
</dbReference>
<dbReference type="GO" id="GO:0009279">
    <property type="term" value="C:cell outer membrane"/>
    <property type="evidence" value="ECO:0007669"/>
    <property type="project" value="UniProtKB-SubCell"/>
</dbReference>
<sequence length="471" mass="52836">MKNLLSCLFISLCLIFLTSACNSTPESSTRTSKKWKLDLPDILKDKLPIRVLVCYNRTNFFTVKGATKGLEHDLMLAYKKYLSKESKDEQVRMVFIALPFEELIPALLEGRGDIIAAGLTVTSNREKKVAFASSYMEGISDIVVGSRKADPISKLTDLAGKTVYVMAGSSYKARLEALNSGFKKKGLKTVNIVQADKHLVTEDLLEMAERSMIEYTVAESHIAELWKTALPDIRLYKDAPLHIGGEVAWAVRPSSKELQKSLSEFAATVRQGTLMGNMVFKRYFVNTSWVLSPSMVIGWKEMQPLTEVFKKYGEKYNFDWLKLLAVAYQESGLDMNKSSHRGAVGIMQIKPSTAADKNVDVKNINTLDGNVHAGAKYLRFLRDRYFKDVAKDAQADFALAAYNAGPNRIIKLRKQAEDMGLDPDQWFGNVEYAAYKEIGAETPTYVANIQMNYAFYKSAANVLVKRIEVKK</sequence>
<dbReference type="Gene3D" id="1.10.530.10">
    <property type="match status" value="1"/>
</dbReference>
<dbReference type="SMART" id="SM00062">
    <property type="entry name" value="PBPb"/>
    <property type="match status" value="1"/>
</dbReference>
<dbReference type="Proteomes" id="UP000192906">
    <property type="component" value="Unassembled WGS sequence"/>
</dbReference>
<dbReference type="Pfam" id="PF00497">
    <property type="entry name" value="SBP_bac_3"/>
    <property type="match status" value="1"/>
</dbReference>
<name>A0A1X7CT13_9BACT</name>
<evidence type="ECO:0000256" key="2">
    <source>
        <dbReference type="ARBA" id="ARBA00022729"/>
    </source>
</evidence>
<dbReference type="RefSeq" id="WP_085099790.1">
    <property type="nucleotide sequence ID" value="NZ_FWZU01000002.1"/>
</dbReference>
<dbReference type="STRING" id="1519643.SAMN06295933_1199"/>
<dbReference type="Gene3D" id="3.40.190.10">
    <property type="entry name" value="Periplasmic binding protein-like II"/>
    <property type="match status" value="2"/>
</dbReference>
<evidence type="ECO:0000256" key="1">
    <source>
        <dbReference type="ARBA" id="ARBA00004339"/>
    </source>
</evidence>
<gene>
    <name evidence="6" type="ORF">SAMN06295933_1199</name>
</gene>
<dbReference type="OrthoDB" id="9801695at2"/>
<dbReference type="PANTHER" id="PTHR35936:SF32">
    <property type="entry name" value="MEMBRANE-BOUND LYTIC MUREIN TRANSGLYCOSYLASE F"/>
    <property type="match status" value="1"/>
</dbReference>
<dbReference type="InterPro" id="IPR023346">
    <property type="entry name" value="Lysozyme-like_dom_sf"/>
</dbReference>
<reference evidence="7" key="1">
    <citation type="submission" date="2017-04" db="EMBL/GenBank/DDBJ databases">
        <authorList>
            <person name="Varghese N."/>
            <person name="Submissions S."/>
        </authorList>
    </citation>
    <scope>NUCLEOTIDE SEQUENCE [LARGE SCALE GENOMIC DNA]</scope>
    <source>
        <strain evidence="7">K3S</strain>
    </source>
</reference>
<dbReference type="EMBL" id="FWZU01000002">
    <property type="protein sequence ID" value="SMF02326.1"/>
    <property type="molecule type" value="Genomic_DNA"/>
</dbReference>
<dbReference type="InterPro" id="IPR008258">
    <property type="entry name" value="Transglycosylase_SLT_dom_1"/>
</dbReference>
<evidence type="ECO:0000256" key="4">
    <source>
        <dbReference type="SAM" id="SignalP"/>
    </source>
</evidence>
<dbReference type="CDD" id="cd13403">
    <property type="entry name" value="MLTF-like"/>
    <property type="match status" value="1"/>
</dbReference>
<keyword evidence="7" id="KW-1185">Reference proteome</keyword>
<accession>A0A1X7CT13</accession>
<dbReference type="PANTHER" id="PTHR35936">
    <property type="entry name" value="MEMBRANE-BOUND LYTIC MUREIN TRANSGLYCOSYLASE F"/>
    <property type="match status" value="1"/>
</dbReference>
<feature type="domain" description="Solute-binding protein family 3/N-terminal" evidence="5">
    <location>
        <begin position="48"/>
        <end position="282"/>
    </location>
</feature>
<dbReference type="SUPFAM" id="SSF53955">
    <property type="entry name" value="Lysozyme-like"/>
    <property type="match status" value="1"/>
</dbReference>
<dbReference type="Pfam" id="PF01464">
    <property type="entry name" value="SLT"/>
    <property type="match status" value="1"/>
</dbReference>
<evidence type="ECO:0000313" key="7">
    <source>
        <dbReference type="Proteomes" id="UP000192906"/>
    </source>
</evidence>
<feature type="signal peptide" evidence="4">
    <location>
        <begin position="1"/>
        <end position="23"/>
    </location>
</feature>
<evidence type="ECO:0000259" key="5">
    <source>
        <dbReference type="SMART" id="SM00062"/>
    </source>
</evidence>
<dbReference type="CDD" id="cd01009">
    <property type="entry name" value="PBP2_YfhD_N"/>
    <property type="match status" value="1"/>
</dbReference>
<keyword evidence="3" id="KW-0998">Cell outer membrane</keyword>
<dbReference type="GO" id="GO:0008933">
    <property type="term" value="F:peptidoglycan lytic transglycosylase activity"/>
    <property type="evidence" value="ECO:0007669"/>
    <property type="project" value="TreeGrafter"/>
</dbReference>
<dbReference type="PROSITE" id="PS51257">
    <property type="entry name" value="PROKAR_LIPOPROTEIN"/>
    <property type="match status" value="1"/>
</dbReference>
<protein>
    <submittedName>
        <fullName evidence="6">Membrane-bound lytic murein transglycosylase MltF</fullName>
    </submittedName>
</protein>
<dbReference type="InterPro" id="IPR001638">
    <property type="entry name" value="Solute-binding_3/MltF_N"/>
</dbReference>
<feature type="chain" id="PRO_5012530274" evidence="4">
    <location>
        <begin position="24"/>
        <end position="471"/>
    </location>
</feature>
<proteinExistence type="predicted"/>
<keyword evidence="3" id="KW-0472">Membrane</keyword>